<dbReference type="Proteomes" id="UP000836841">
    <property type="component" value="Chromosome 4"/>
</dbReference>
<evidence type="ECO:0000313" key="1">
    <source>
        <dbReference type="EMBL" id="CAH2061404.1"/>
    </source>
</evidence>
<name>A0AAU9SAN6_THLAR</name>
<reference evidence="1 2" key="1">
    <citation type="submission" date="2022-03" db="EMBL/GenBank/DDBJ databases">
        <authorList>
            <person name="Nunn A."/>
            <person name="Chopra R."/>
            <person name="Nunn A."/>
            <person name="Contreras Garrido A."/>
        </authorList>
    </citation>
    <scope>NUCLEOTIDE SEQUENCE [LARGE SCALE GENOMIC DNA]</scope>
</reference>
<gene>
    <name evidence="1" type="ORF">TAV2_LOCUS13669</name>
</gene>
<feature type="non-terminal residue" evidence="1">
    <location>
        <position position="69"/>
    </location>
</feature>
<sequence>MISLLLQINIRRDGEERRFHVSRNVTAIVRRLSELCAQLLLNNYRSVEGALLHIYSPNAFDEELTINAQ</sequence>
<dbReference type="EMBL" id="OU466860">
    <property type="protein sequence ID" value="CAH2061404.1"/>
    <property type="molecule type" value="Genomic_DNA"/>
</dbReference>
<organism evidence="1 2">
    <name type="scientific">Thlaspi arvense</name>
    <name type="common">Field penny-cress</name>
    <dbReference type="NCBI Taxonomy" id="13288"/>
    <lineage>
        <taxon>Eukaryota</taxon>
        <taxon>Viridiplantae</taxon>
        <taxon>Streptophyta</taxon>
        <taxon>Embryophyta</taxon>
        <taxon>Tracheophyta</taxon>
        <taxon>Spermatophyta</taxon>
        <taxon>Magnoliopsida</taxon>
        <taxon>eudicotyledons</taxon>
        <taxon>Gunneridae</taxon>
        <taxon>Pentapetalae</taxon>
        <taxon>rosids</taxon>
        <taxon>malvids</taxon>
        <taxon>Brassicales</taxon>
        <taxon>Brassicaceae</taxon>
        <taxon>Thlaspideae</taxon>
        <taxon>Thlaspi</taxon>
    </lineage>
</organism>
<evidence type="ECO:0000313" key="2">
    <source>
        <dbReference type="Proteomes" id="UP000836841"/>
    </source>
</evidence>
<protein>
    <submittedName>
        <fullName evidence="1">Uncharacterized protein</fullName>
    </submittedName>
</protein>
<accession>A0AAU9SAN6</accession>
<keyword evidence="2" id="KW-1185">Reference proteome</keyword>
<proteinExistence type="predicted"/>
<dbReference type="AlphaFoldDB" id="A0AAU9SAN6"/>